<feature type="compositionally biased region" description="Polar residues" evidence="8">
    <location>
        <begin position="408"/>
        <end position="426"/>
    </location>
</feature>
<proteinExistence type="predicted"/>
<feature type="region of interest" description="Disordered" evidence="8">
    <location>
        <begin position="534"/>
        <end position="560"/>
    </location>
</feature>
<evidence type="ECO:0000259" key="9">
    <source>
        <dbReference type="PROSITE" id="PS50157"/>
    </source>
</evidence>
<dbReference type="Gene3D" id="3.30.160.60">
    <property type="entry name" value="Classic Zinc Finger"/>
    <property type="match status" value="3"/>
</dbReference>
<accession>A0A6P8EXB5</accession>
<dbReference type="KEGG" id="char:105899130"/>
<dbReference type="GO" id="GO:0032502">
    <property type="term" value="P:developmental process"/>
    <property type="evidence" value="ECO:0007669"/>
    <property type="project" value="UniProtKB-ARBA"/>
</dbReference>
<feature type="domain" description="C2H2-type" evidence="9">
    <location>
        <begin position="575"/>
        <end position="602"/>
    </location>
</feature>
<keyword evidence="4 7" id="KW-0863">Zinc-finger</keyword>
<dbReference type="GO" id="GO:0008270">
    <property type="term" value="F:zinc ion binding"/>
    <property type="evidence" value="ECO:0007669"/>
    <property type="project" value="UniProtKB-KW"/>
</dbReference>
<dbReference type="Pfam" id="PF00096">
    <property type="entry name" value="zf-C2H2"/>
    <property type="match status" value="2"/>
</dbReference>
<keyword evidence="2" id="KW-0479">Metal-binding</keyword>
<reference evidence="11" key="1">
    <citation type="submission" date="2025-08" db="UniProtKB">
        <authorList>
            <consortium name="RefSeq"/>
        </authorList>
    </citation>
    <scope>IDENTIFICATION</scope>
</reference>
<keyword evidence="6" id="KW-0539">Nucleus</keyword>
<feature type="region of interest" description="Disordered" evidence="8">
    <location>
        <begin position="354"/>
        <end position="391"/>
    </location>
</feature>
<keyword evidence="10" id="KW-1185">Reference proteome</keyword>
<gene>
    <name evidence="11" type="primary">LOC105899130</name>
</gene>
<evidence type="ECO:0000256" key="1">
    <source>
        <dbReference type="ARBA" id="ARBA00004123"/>
    </source>
</evidence>
<feature type="region of interest" description="Disordered" evidence="8">
    <location>
        <begin position="407"/>
        <end position="428"/>
    </location>
</feature>
<feature type="compositionally biased region" description="Basic and acidic residues" evidence="8">
    <location>
        <begin position="159"/>
        <end position="199"/>
    </location>
</feature>
<protein>
    <submittedName>
        <fullName evidence="11">Myoneurin-like isoform X1</fullName>
    </submittedName>
</protein>
<evidence type="ECO:0000313" key="10">
    <source>
        <dbReference type="Proteomes" id="UP000515152"/>
    </source>
</evidence>
<evidence type="ECO:0000256" key="7">
    <source>
        <dbReference type="PROSITE-ProRule" id="PRU00042"/>
    </source>
</evidence>
<dbReference type="GO" id="GO:0010468">
    <property type="term" value="P:regulation of gene expression"/>
    <property type="evidence" value="ECO:0007669"/>
    <property type="project" value="TreeGrafter"/>
</dbReference>
<evidence type="ECO:0000256" key="3">
    <source>
        <dbReference type="ARBA" id="ARBA00022737"/>
    </source>
</evidence>
<dbReference type="SMART" id="SM00355">
    <property type="entry name" value="ZnF_C2H2"/>
    <property type="match status" value="3"/>
</dbReference>
<evidence type="ECO:0000256" key="8">
    <source>
        <dbReference type="SAM" id="MobiDB-lite"/>
    </source>
</evidence>
<dbReference type="SUPFAM" id="SSF57667">
    <property type="entry name" value="beta-beta-alpha zinc fingers"/>
    <property type="match status" value="2"/>
</dbReference>
<dbReference type="RefSeq" id="XP_031415537.1">
    <property type="nucleotide sequence ID" value="XM_031559677.1"/>
</dbReference>
<comment type="subcellular location">
    <subcellularLocation>
        <location evidence="1">Nucleus</location>
    </subcellularLocation>
</comment>
<feature type="domain" description="C2H2-type" evidence="9">
    <location>
        <begin position="631"/>
        <end position="662"/>
    </location>
</feature>
<feature type="domain" description="C2H2-type" evidence="9">
    <location>
        <begin position="603"/>
        <end position="630"/>
    </location>
</feature>
<dbReference type="GO" id="GO:0005634">
    <property type="term" value="C:nucleus"/>
    <property type="evidence" value="ECO:0007669"/>
    <property type="project" value="UniProtKB-SubCell"/>
</dbReference>
<keyword evidence="3" id="KW-0677">Repeat</keyword>
<dbReference type="InterPro" id="IPR013087">
    <property type="entry name" value="Znf_C2H2_type"/>
</dbReference>
<dbReference type="FunFam" id="3.30.160.60:FF:002343">
    <property type="entry name" value="Zinc finger protein 33A"/>
    <property type="match status" value="1"/>
</dbReference>
<dbReference type="AlphaFoldDB" id="A0A6P8EXB5"/>
<dbReference type="Proteomes" id="UP000515152">
    <property type="component" value="Chromosome 22"/>
</dbReference>
<evidence type="ECO:0000256" key="6">
    <source>
        <dbReference type="ARBA" id="ARBA00023242"/>
    </source>
</evidence>
<dbReference type="PROSITE" id="PS00028">
    <property type="entry name" value="ZINC_FINGER_C2H2_1"/>
    <property type="match status" value="2"/>
</dbReference>
<dbReference type="PANTHER" id="PTHR16515">
    <property type="entry name" value="PR DOMAIN ZINC FINGER PROTEIN"/>
    <property type="match status" value="1"/>
</dbReference>
<feature type="compositionally biased region" description="Polar residues" evidence="8">
    <location>
        <begin position="203"/>
        <end position="214"/>
    </location>
</feature>
<name>A0A6P8EXB5_CLUHA</name>
<evidence type="ECO:0000256" key="5">
    <source>
        <dbReference type="ARBA" id="ARBA00022833"/>
    </source>
</evidence>
<evidence type="ECO:0000256" key="2">
    <source>
        <dbReference type="ARBA" id="ARBA00022723"/>
    </source>
</evidence>
<dbReference type="FunFam" id="3.30.160.60:FF:000478">
    <property type="entry name" value="Zinc finger protein 133"/>
    <property type="match status" value="1"/>
</dbReference>
<evidence type="ECO:0000313" key="11">
    <source>
        <dbReference type="RefSeq" id="XP_031415537.1"/>
    </source>
</evidence>
<feature type="compositionally biased region" description="Acidic residues" evidence="8">
    <location>
        <begin position="222"/>
        <end position="231"/>
    </location>
</feature>
<dbReference type="OrthoDB" id="427030at2759"/>
<dbReference type="FunFam" id="3.30.160.60:FF:001049">
    <property type="entry name" value="zinc finger protein 319"/>
    <property type="match status" value="1"/>
</dbReference>
<evidence type="ECO:0000256" key="4">
    <source>
        <dbReference type="ARBA" id="ARBA00022771"/>
    </source>
</evidence>
<dbReference type="PROSITE" id="PS50157">
    <property type="entry name" value="ZINC_FINGER_C2H2_2"/>
    <property type="match status" value="3"/>
</dbReference>
<dbReference type="GeneID" id="105899130"/>
<organism evidence="10 11">
    <name type="scientific">Clupea harengus</name>
    <name type="common">Atlantic herring</name>
    <dbReference type="NCBI Taxonomy" id="7950"/>
    <lineage>
        <taxon>Eukaryota</taxon>
        <taxon>Metazoa</taxon>
        <taxon>Chordata</taxon>
        <taxon>Craniata</taxon>
        <taxon>Vertebrata</taxon>
        <taxon>Euteleostomi</taxon>
        <taxon>Actinopterygii</taxon>
        <taxon>Neopterygii</taxon>
        <taxon>Teleostei</taxon>
        <taxon>Clupei</taxon>
        <taxon>Clupeiformes</taxon>
        <taxon>Clupeoidei</taxon>
        <taxon>Clupeidae</taxon>
        <taxon>Clupea</taxon>
    </lineage>
</organism>
<dbReference type="PANTHER" id="PTHR16515:SF66">
    <property type="entry name" value="C2H2-TYPE DOMAIN-CONTAINING PROTEIN"/>
    <property type="match status" value="1"/>
</dbReference>
<sequence>MSNRLAFQTQLASVMEVLANAAVAEICKLVDDDYAVIHLQMSQCQRENKVLKRKLHLFELRMARGNAERRIRESAMSNRSNRVHVNANINIGDKYRAPTSAHFTSGGGVLGRQMNIGLWGDGPSSGGTEPGHRLSTTEVCLNVGSRGAELAGADLVHVKEERVENDSGERDAHEGLHIREDGTVEAGSRAERSDFEDSRVSPARSSGEQPQRSIRTGRGTVEPEDMEEGEPDVLFIKEESLEEEEEGKRRGLSVQEGVVESSTGDSGADHPPTESEVSPADATSDINALESGKLKLSKEEAKDELGATDVLIVPSGEVQVRMEGFVGSELSSERDTQVLQKRITPKHIREVTSGTIWDLTGSDDMPEGELQSHPAQGLQRENSSASLGPDYSLYERPAELDTLFSCWPTESQPQPGQPSCSYSASDPDQDQDCLLVHPGPQPRSVPVCGASVGTGNAVSSTGPQRVLRPEGAMATVGNNPRLAAWHSSPVARVGQSGWHTRRRGQTDAIRLESASSTSSSPSQLPQRVTLNHAPPFARCGPSTMSTTQVPKSLMGPSQPPQILFPPMDRMKSKKYVCRFCGKAFAGQSNLEAHQRVHTGEKPFHCLTCGKLFSEAGNLKKHQRVHTGEKPYTCGRCGKRFAWICNLRTHQQSAACGGISEYPQRENFSNE</sequence>
<dbReference type="InterPro" id="IPR050331">
    <property type="entry name" value="Zinc_finger"/>
</dbReference>
<keyword evidence="5" id="KW-0862">Zinc</keyword>
<dbReference type="InterPro" id="IPR036236">
    <property type="entry name" value="Znf_C2H2_sf"/>
</dbReference>
<feature type="region of interest" description="Disordered" evidence="8">
    <location>
        <begin position="159"/>
        <end position="288"/>
    </location>
</feature>